<dbReference type="RefSeq" id="WP_058495105.1">
    <property type="nucleotide sequence ID" value="NZ_CAAAIU010000039.1"/>
</dbReference>
<name>A0A0W0T0T4_9GAMM</name>
<proteinExistence type="predicted"/>
<dbReference type="OrthoDB" id="5631934at2"/>
<reference evidence="1 2" key="1">
    <citation type="submission" date="2015-11" db="EMBL/GenBank/DDBJ databases">
        <title>Genomic analysis of 38 Legionella species identifies large and diverse effector repertoires.</title>
        <authorList>
            <person name="Burstein D."/>
            <person name="Amaro F."/>
            <person name="Zusman T."/>
            <person name="Lifshitz Z."/>
            <person name="Cohen O."/>
            <person name="Gilbert J.A."/>
            <person name="Pupko T."/>
            <person name="Shuman H.A."/>
            <person name="Segal G."/>
        </authorList>
    </citation>
    <scope>NUCLEOTIDE SEQUENCE [LARGE SCALE GENOMIC DNA]</scope>
    <source>
        <strain evidence="1 2">ATCC 700990</strain>
    </source>
</reference>
<dbReference type="AlphaFoldDB" id="A0A0W0T0T4"/>
<gene>
    <name evidence="1" type="ORF">Ldro_0758</name>
</gene>
<dbReference type="EMBL" id="LNXY01000010">
    <property type="protein sequence ID" value="KTC89178.1"/>
    <property type="molecule type" value="Genomic_DNA"/>
</dbReference>
<sequence length="457" mass="52641">MNNSYTPKIEHYNFLTLLPYDENTQFINKQQKLDGLYLAQKVIASTVKALEAFLKGHLVAFDAQLGENLCQIRAYRLLHLARKWLHNPAYKSELQQQIEAVKVHQILLDKTILNWQQSIQLATTFDKNLDSKENIADFFARHELLFGLHEELVFMITCHFLTHFNIRVNNIPVAINLNQIADEYMISKHRAKRLSHYYQQIVCKLGCHFIMQIATELPEHDYKEILPSLYKIADEGRAVLPCHLVSEVIFNHAILKKIPILLKIHRFCAAPSSHYDTILFNFLGNKKNEIQFTLMPCEENYEHCLVVSGEVLDEETGYRRSPIDYIAQVLDASPLKLILANTAIHPQYSGKQLAALRHNPFQALFLDSGKTSIEKREKELALMQKFALESGCSQQNPTLFFLKHIYANTFFNEINDLNSIHTGCAYEALEEKSKIANLIGQLYEKKGIIRPNSDRTA</sequence>
<dbReference type="PATRIC" id="fig|1212489.4.peg.788"/>
<evidence type="ECO:0000313" key="2">
    <source>
        <dbReference type="Proteomes" id="UP000054736"/>
    </source>
</evidence>
<protein>
    <submittedName>
        <fullName evidence="1">Uncharacterized protein</fullName>
    </submittedName>
</protein>
<organism evidence="1 2">
    <name type="scientific">Legionella drozanskii LLAP-1</name>
    <dbReference type="NCBI Taxonomy" id="1212489"/>
    <lineage>
        <taxon>Bacteria</taxon>
        <taxon>Pseudomonadati</taxon>
        <taxon>Pseudomonadota</taxon>
        <taxon>Gammaproteobacteria</taxon>
        <taxon>Legionellales</taxon>
        <taxon>Legionellaceae</taxon>
        <taxon>Legionella</taxon>
    </lineage>
</organism>
<accession>A0A0W0T0T4</accession>
<comment type="caution">
    <text evidence="1">The sequence shown here is derived from an EMBL/GenBank/DDBJ whole genome shotgun (WGS) entry which is preliminary data.</text>
</comment>
<dbReference type="Proteomes" id="UP000054736">
    <property type="component" value="Unassembled WGS sequence"/>
</dbReference>
<keyword evidence="2" id="KW-1185">Reference proteome</keyword>
<evidence type="ECO:0000313" key="1">
    <source>
        <dbReference type="EMBL" id="KTC89178.1"/>
    </source>
</evidence>
<dbReference type="STRING" id="1212489.Ldro_0758"/>